<dbReference type="AlphaFoldDB" id="A0A0E9X627"/>
<accession>A0A0E9X627</accession>
<name>A0A0E9X627_ANGAN</name>
<organism evidence="1">
    <name type="scientific">Anguilla anguilla</name>
    <name type="common">European freshwater eel</name>
    <name type="synonym">Muraena anguilla</name>
    <dbReference type="NCBI Taxonomy" id="7936"/>
    <lineage>
        <taxon>Eukaryota</taxon>
        <taxon>Metazoa</taxon>
        <taxon>Chordata</taxon>
        <taxon>Craniata</taxon>
        <taxon>Vertebrata</taxon>
        <taxon>Euteleostomi</taxon>
        <taxon>Actinopterygii</taxon>
        <taxon>Neopterygii</taxon>
        <taxon>Teleostei</taxon>
        <taxon>Anguilliformes</taxon>
        <taxon>Anguillidae</taxon>
        <taxon>Anguilla</taxon>
    </lineage>
</organism>
<reference evidence="1" key="2">
    <citation type="journal article" date="2015" name="Fish Shellfish Immunol.">
        <title>Early steps in the European eel (Anguilla anguilla)-Vibrio vulnificus interaction in the gills: Role of the RtxA13 toxin.</title>
        <authorList>
            <person name="Callol A."/>
            <person name="Pajuelo D."/>
            <person name="Ebbesson L."/>
            <person name="Teles M."/>
            <person name="MacKenzie S."/>
            <person name="Amaro C."/>
        </authorList>
    </citation>
    <scope>NUCLEOTIDE SEQUENCE</scope>
</reference>
<protein>
    <submittedName>
        <fullName evidence="1">Uncharacterized protein</fullName>
    </submittedName>
</protein>
<proteinExistence type="predicted"/>
<dbReference type="EMBL" id="GBXM01010681">
    <property type="protein sequence ID" value="JAH97896.1"/>
    <property type="molecule type" value="Transcribed_RNA"/>
</dbReference>
<evidence type="ECO:0000313" key="1">
    <source>
        <dbReference type="EMBL" id="JAH97896.1"/>
    </source>
</evidence>
<sequence>MQVLVTPNGATTTRLDQSWFKFDDNNTKNGEFCIVFSKLCLVIFQERPFGDSKRTCGNQMILWVFRGVKYYILYTICLWNTC</sequence>
<reference evidence="1" key="1">
    <citation type="submission" date="2014-11" db="EMBL/GenBank/DDBJ databases">
        <authorList>
            <person name="Amaro Gonzalez C."/>
        </authorList>
    </citation>
    <scope>NUCLEOTIDE SEQUENCE</scope>
</reference>